<feature type="compositionally biased region" description="Low complexity" evidence="1">
    <location>
        <begin position="107"/>
        <end position="123"/>
    </location>
</feature>
<feature type="region of interest" description="Disordered" evidence="1">
    <location>
        <begin position="107"/>
        <end position="130"/>
    </location>
</feature>
<proteinExistence type="predicted"/>
<dbReference type="AlphaFoldDB" id="A0A5N8XH00"/>
<dbReference type="Proteomes" id="UP000400924">
    <property type="component" value="Unassembled WGS sequence"/>
</dbReference>
<keyword evidence="3" id="KW-1185">Reference proteome</keyword>
<evidence type="ECO:0000256" key="1">
    <source>
        <dbReference type="SAM" id="MobiDB-lite"/>
    </source>
</evidence>
<dbReference type="Gene3D" id="1.10.287.1060">
    <property type="entry name" value="ESAT-6-like"/>
    <property type="match status" value="1"/>
</dbReference>
<gene>
    <name evidence="2" type="ORF">FNH08_11840</name>
</gene>
<evidence type="ECO:0000313" key="3">
    <source>
        <dbReference type="Proteomes" id="UP000400924"/>
    </source>
</evidence>
<evidence type="ECO:0000313" key="2">
    <source>
        <dbReference type="EMBL" id="MPY57835.1"/>
    </source>
</evidence>
<name>A0A5N8XH00_9ACTN</name>
<organism evidence="2 3">
    <name type="scientific">Streptomyces spongiae</name>
    <dbReference type="NCBI Taxonomy" id="565072"/>
    <lineage>
        <taxon>Bacteria</taxon>
        <taxon>Bacillati</taxon>
        <taxon>Actinomycetota</taxon>
        <taxon>Actinomycetes</taxon>
        <taxon>Kitasatosporales</taxon>
        <taxon>Streptomycetaceae</taxon>
        <taxon>Streptomyces</taxon>
    </lineage>
</organism>
<dbReference type="OrthoDB" id="4326235at2"/>
<protein>
    <submittedName>
        <fullName evidence="2">Uncharacterized protein</fullName>
    </submittedName>
</protein>
<reference evidence="2 3" key="1">
    <citation type="submission" date="2019-07" db="EMBL/GenBank/DDBJ databases">
        <title>New species of Amycolatopsis and Streptomyces.</title>
        <authorList>
            <person name="Duangmal K."/>
            <person name="Teo W.F.A."/>
            <person name="Lipun K."/>
        </authorList>
    </citation>
    <scope>NUCLEOTIDE SEQUENCE [LARGE SCALE GENOMIC DNA]</scope>
    <source>
        <strain evidence="2 3">NBRC 106415</strain>
    </source>
</reference>
<accession>A0A5N8XH00</accession>
<comment type="caution">
    <text evidence="2">The sequence shown here is derived from an EMBL/GenBank/DDBJ whole genome shotgun (WGS) entry which is preliminary data.</text>
</comment>
<dbReference type="EMBL" id="VJZC01000059">
    <property type="protein sequence ID" value="MPY57835.1"/>
    <property type="molecule type" value="Genomic_DNA"/>
</dbReference>
<sequence>MQQSEEQATRGGIMALETAFSDISRRQHDVQSTAGNLANSYQGADGGKFKQLMETWDGHVDTILINLDRMVDELNETLREQGLVQGSSNEAIDSEYSRSTAVFDELNGTDLSSSNSTSTTGQSEAGIPRS</sequence>